<keyword evidence="1" id="KW-0712">Selenocysteine</keyword>
<protein>
    <submittedName>
        <fullName evidence="3">D-proline reductase (Dithiol) PrdB</fullName>
    </submittedName>
</protein>
<dbReference type="EMBL" id="CP031376">
    <property type="protein sequence ID" value="AXK50877.1"/>
    <property type="molecule type" value="Genomic_DNA"/>
</dbReference>
<dbReference type="RefSeq" id="WP_115557797.1">
    <property type="nucleotide sequence ID" value="NZ_CP031376.1"/>
</dbReference>
<keyword evidence="2" id="KW-0560">Oxidoreductase</keyword>
<dbReference type="OrthoDB" id="1550957at2"/>
<accession>A0A345Z2P8</accession>
<dbReference type="InterPro" id="IPR022787">
    <property type="entry name" value="D_pro_red_PrdB"/>
</dbReference>
<dbReference type="InterPro" id="IPR010187">
    <property type="entry name" value="Various_sel_PB"/>
</dbReference>
<sequence>MGIKGLKSEIYVPITPPPVWAEVKKPLKEMRIALATAAGVHLKKDKPFNLAGDTSYRIIPGDAPVSDMMVSHGGYDNGDVNKDINCMFPIDRIRELAKEGFIKEISPVNVGFMGGGGNQHVFTDETGPAIAKILKDENVDAVLLTAGRGTCHRTAVIVQRAIEALGIPTIIIAALPPVCAQNGTPRAVAPLVPMGANAGEPNNREMQYNICKESLEWLIKIDQPGKIIPLPYEYHANI</sequence>
<dbReference type="GO" id="GO:0050002">
    <property type="term" value="F:D-proline reductase activity"/>
    <property type="evidence" value="ECO:0007669"/>
    <property type="project" value="InterPro"/>
</dbReference>
<organism evidence="3 4">
    <name type="scientific">Spiroplasma alleghenense</name>
    <dbReference type="NCBI Taxonomy" id="216931"/>
    <lineage>
        <taxon>Bacteria</taxon>
        <taxon>Bacillati</taxon>
        <taxon>Mycoplasmatota</taxon>
        <taxon>Mollicutes</taxon>
        <taxon>Entomoplasmatales</taxon>
        <taxon>Spiroplasmataceae</taxon>
        <taxon>Spiroplasma</taxon>
    </lineage>
</organism>
<gene>
    <name evidence="3" type="primary">prdB</name>
    <name evidence="3" type="ORF">SALLE_v1c02010</name>
</gene>
<evidence type="ECO:0000313" key="4">
    <source>
        <dbReference type="Proteomes" id="UP000254792"/>
    </source>
</evidence>
<proteinExistence type="predicted"/>
<reference evidence="3 4" key="1">
    <citation type="submission" date="2018-07" db="EMBL/GenBank/DDBJ databases">
        <title>Complete genome sequence of Spiroplasma alleghenense PLHS-1 (ATCC 51752).</title>
        <authorList>
            <person name="Chou L."/>
            <person name="Lee T.-Y."/>
            <person name="Tsai Y.-M."/>
            <person name="Kuo C.-H."/>
        </authorList>
    </citation>
    <scope>NUCLEOTIDE SEQUENCE [LARGE SCALE GENOMIC DNA]</scope>
    <source>
        <strain evidence="3 4">PLHS-1</strain>
    </source>
</reference>
<dbReference type="KEGG" id="salx:SALLE_v1c02010"/>
<keyword evidence="4" id="KW-1185">Reference proteome</keyword>
<evidence type="ECO:0000256" key="2">
    <source>
        <dbReference type="ARBA" id="ARBA00023002"/>
    </source>
</evidence>
<dbReference type="Proteomes" id="UP000254792">
    <property type="component" value="Chromosome"/>
</dbReference>
<name>A0A345Z2P8_9MOLU</name>
<evidence type="ECO:0000313" key="3">
    <source>
        <dbReference type="EMBL" id="AXK50877.1"/>
    </source>
</evidence>
<dbReference type="NCBIfam" id="TIGR01918">
    <property type="entry name" value="various_sel_PB"/>
    <property type="match status" value="1"/>
</dbReference>
<dbReference type="NCBIfam" id="TIGR04483">
    <property type="entry name" value="D_pro_red_PrdB"/>
    <property type="match status" value="1"/>
</dbReference>
<dbReference type="AlphaFoldDB" id="A0A345Z2P8"/>
<evidence type="ECO:0000256" key="1">
    <source>
        <dbReference type="ARBA" id="ARBA00022933"/>
    </source>
</evidence>
<dbReference type="Pfam" id="PF07355">
    <property type="entry name" value="GRDB"/>
    <property type="match status" value="1"/>
</dbReference>